<evidence type="ECO:0000256" key="1">
    <source>
        <dbReference type="ARBA" id="ARBA00009437"/>
    </source>
</evidence>
<proteinExistence type="inferred from homology"/>
<gene>
    <name evidence="6" type="primary">cmpR_22</name>
    <name evidence="6" type="ORF">GALL_227090</name>
</gene>
<feature type="domain" description="HTH lysR-type" evidence="5">
    <location>
        <begin position="1"/>
        <end position="43"/>
    </location>
</feature>
<keyword evidence="2" id="KW-0805">Transcription regulation</keyword>
<comment type="similarity">
    <text evidence="1">Belongs to the LysR transcriptional regulatory family.</text>
</comment>
<dbReference type="EMBL" id="MLJW01000169">
    <property type="protein sequence ID" value="OIQ95334.1"/>
    <property type="molecule type" value="Genomic_DNA"/>
</dbReference>
<dbReference type="SUPFAM" id="SSF46785">
    <property type="entry name" value="Winged helix' DNA-binding domain"/>
    <property type="match status" value="1"/>
</dbReference>
<dbReference type="SUPFAM" id="SSF53850">
    <property type="entry name" value="Periplasmic binding protein-like II"/>
    <property type="match status" value="1"/>
</dbReference>
<dbReference type="Pfam" id="PF00126">
    <property type="entry name" value="HTH_1"/>
    <property type="match status" value="1"/>
</dbReference>
<dbReference type="Gene3D" id="1.10.10.10">
    <property type="entry name" value="Winged helix-like DNA-binding domain superfamily/Winged helix DNA-binding domain"/>
    <property type="match status" value="1"/>
</dbReference>
<dbReference type="PROSITE" id="PS50931">
    <property type="entry name" value="HTH_LYSR"/>
    <property type="match status" value="1"/>
</dbReference>
<dbReference type="Gene3D" id="3.40.190.290">
    <property type="match status" value="1"/>
</dbReference>
<dbReference type="InterPro" id="IPR000847">
    <property type="entry name" value="LysR_HTH_N"/>
</dbReference>
<dbReference type="AlphaFoldDB" id="A0A1J5RGW9"/>
<dbReference type="PANTHER" id="PTHR30126:SF5">
    <property type="entry name" value="HTH-TYPE TRANSCRIPTIONAL ACTIVATOR CMPR"/>
    <property type="match status" value="1"/>
</dbReference>
<evidence type="ECO:0000313" key="6">
    <source>
        <dbReference type="EMBL" id="OIQ95334.1"/>
    </source>
</evidence>
<keyword evidence="3" id="KW-0238">DNA-binding</keyword>
<keyword evidence="4" id="KW-0804">Transcription</keyword>
<dbReference type="PANTHER" id="PTHR30126">
    <property type="entry name" value="HTH-TYPE TRANSCRIPTIONAL REGULATOR"/>
    <property type="match status" value="1"/>
</dbReference>
<name>A0A1J5RGW9_9ZZZZ</name>
<dbReference type="GO" id="GO:0003700">
    <property type="term" value="F:DNA-binding transcription factor activity"/>
    <property type="evidence" value="ECO:0007669"/>
    <property type="project" value="InterPro"/>
</dbReference>
<dbReference type="GO" id="GO:0000976">
    <property type="term" value="F:transcription cis-regulatory region binding"/>
    <property type="evidence" value="ECO:0007669"/>
    <property type="project" value="TreeGrafter"/>
</dbReference>
<sequence length="288" mass="32755">MSFSRAAEELHITAPAVSLQIKEMEEDMGVSLFRRENRKVELTSAGEYFLLYARRVSSTLNEANTMMERLRGTQIKMLKIGVVSTAKYFLPRMLVEFKKDYPNLQIAIEVRNRQQLVELLRDGDIDIAIMGQPPKEIDTRAEAFADHPHVFVANTLNPLVGKMDLMPDVLNEFQFISRELGSGTRSIMERYFAEYSLSPIVSMEISSNETVKQAVIAGLGISFVSLHTIGSELTNKELIILDIQNTPIIRTWHVVALRKRNASQAAEAFRYFMLEKGREMLTTMFEGL</sequence>
<dbReference type="InterPro" id="IPR036390">
    <property type="entry name" value="WH_DNA-bd_sf"/>
</dbReference>
<accession>A0A1J5RGW9</accession>
<dbReference type="FunFam" id="1.10.10.10:FF:000001">
    <property type="entry name" value="LysR family transcriptional regulator"/>
    <property type="match status" value="1"/>
</dbReference>
<dbReference type="PRINTS" id="PR00039">
    <property type="entry name" value="HTHLYSR"/>
</dbReference>
<protein>
    <submittedName>
        <fullName evidence="6">HTH-type transcriptional activator CmpR</fullName>
    </submittedName>
</protein>
<evidence type="ECO:0000259" key="5">
    <source>
        <dbReference type="PROSITE" id="PS50931"/>
    </source>
</evidence>
<dbReference type="InterPro" id="IPR036388">
    <property type="entry name" value="WH-like_DNA-bd_sf"/>
</dbReference>
<evidence type="ECO:0000256" key="2">
    <source>
        <dbReference type="ARBA" id="ARBA00023015"/>
    </source>
</evidence>
<reference evidence="6" key="1">
    <citation type="submission" date="2016-10" db="EMBL/GenBank/DDBJ databases">
        <title>Sequence of Gallionella enrichment culture.</title>
        <authorList>
            <person name="Poehlein A."/>
            <person name="Muehling M."/>
            <person name="Daniel R."/>
        </authorList>
    </citation>
    <scope>NUCLEOTIDE SEQUENCE</scope>
</reference>
<evidence type="ECO:0000256" key="3">
    <source>
        <dbReference type="ARBA" id="ARBA00023125"/>
    </source>
</evidence>
<evidence type="ECO:0000256" key="4">
    <source>
        <dbReference type="ARBA" id="ARBA00023163"/>
    </source>
</evidence>
<dbReference type="Pfam" id="PF03466">
    <property type="entry name" value="LysR_substrate"/>
    <property type="match status" value="1"/>
</dbReference>
<comment type="caution">
    <text evidence="6">The sequence shown here is derived from an EMBL/GenBank/DDBJ whole genome shotgun (WGS) entry which is preliminary data.</text>
</comment>
<organism evidence="6">
    <name type="scientific">mine drainage metagenome</name>
    <dbReference type="NCBI Taxonomy" id="410659"/>
    <lineage>
        <taxon>unclassified sequences</taxon>
        <taxon>metagenomes</taxon>
        <taxon>ecological metagenomes</taxon>
    </lineage>
</organism>
<dbReference type="InterPro" id="IPR005119">
    <property type="entry name" value="LysR_subst-bd"/>
</dbReference>
<dbReference type="CDD" id="cd08419">
    <property type="entry name" value="PBP2_CbbR_RubisCO_like"/>
    <property type="match status" value="1"/>
</dbReference>